<dbReference type="PIRSF" id="PIRSF001500">
    <property type="entry name" value="Chor_mut_pdt_Ppr"/>
    <property type="match status" value="1"/>
</dbReference>
<evidence type="ECO:0000256" key="10">
    <source>
        <dbReference type="RuleBase" id="RU361254"/>
    </source>
</evidence>
<dbReference type="GO" id="GO:0009094">
    <property type="term" value="P:L-phenylalanine biosynthetic process"/>
    <property type="evidence" value="ECO:0007669"/>
    <property type="project" value="UniProtKB-KW"/>
</dbReference>
<dbReference type="GO" id="GO:0004664">
    <property type="term" value="F:prephenate dehydratase activity"/>
    <property type="evidence" value="ECO:0007669"/>
    <property type="project" value="UniProtKB-UniRule"/>
</dbReference>
<dbReference type="RefSeq" id="WP_188359863.1">
    <property type="nucleotide sequence ID" value="NZ_BMDC01000003.1"/>
</dbReference>
<evidence type="ECO:0000256" key="3">
    <source>
        <dbReference type="ARBA" id="ARBA00021872"/>
    </source>
</evidence>
<dbReference type="InterPro" id="IPR008242">
    <property type="entry name" value="Chor_mutase/pphenate_deHydtase"/>
</dbReference>
<evidence type="ECO:0000256" key="9">
    <source>
        <dbReference type="PIRSR" id="PIRSR001500-2"/>
    </source>
</evidence>
<reference evidence="13 14" key="1">
    <citation type="journal article" date="2014" name="Int. J. Syst. Evol. Microbiol.">
        <title>Complete genome sequence of Corynebacterium casei LMG S-19264T (=DSM 44701T), isolated from a smear-ripened cheese.</title>
        <authorList>
            <consortium name="US DOE Joint Genome Institute (JGI-PGF)"/>
            <person name="Walter F."/>
            <person name="Albersmeier A."/>
            <person name="Kalinowski J."/>
            <person name="Ruckert C."/>
        </authorList>
    </citation>
    <scope>NUCLEOTIDE SEQUENCE [LARGE SCALE GENOMIC DNA]</scope>
    <source>
        <strain evidence="13 14">CCM 8669</strain>
    </source>
</reference>
<comment type="caution">
    <text evidence="13">The sequence shown here is derived from an EMBL/GenBank/DDBJ whole genome shotgun (WGS) entry which is preliminary data.</text>
</comment>
<dbReference type="CDD" id="cd04905">
    <property type="entry name" value="ACT_CM-PDT"/>
    <property type="match status" value="1"/>
</dbReference>
<proteinExistence type="predicted"/>
<evidence type="ECO:0000256" key="6">
    <source>
        <dbReference type="ARBA" id="ARBA00023222"/>
    </source>
</evidence>
<sequence length="319" mass="34783">MRYTFLGPTGTFTESALLTVPSAVVGERFPSNSVPAALNAVREGVADAAMVPIENSMEGGVTATLDSIALDNNLRIIQEVLVPITFVLVALPGTEIKDIKRISTHSHAWAQVRLWAEQRVPRAEYVPGQSTAGAAMGLLEDEKPGYDAAICAPAVAQAHPELVVLEENIEDNKQAVTRFVLVAKDPDIPAPTGADKTTLVVPLPEDRPGALLELLQQFSTSGVNLSRIESRPTGEFLGSYFFSIDADGHIYDARMRTALRGLHRVSPGIQFLGSYPRADFRKAEIDSIHSEDAFDSARDWVESLFPGGRPEQLRHHKHW</sequence>
<dbReference type="EMBL" id="BMDC01000003">
    <property type="protein sequence ID" value="GGH64081.1"/>
    <property type="molecule type" value="Genomic_DNA"/>
</dbReference>
<comment type="catalytic activity">
    <reaction evidence="8 10">
        <text>prephenate + H(+) = 3-phenylpyruvate + CO2 + H2O</text>
        <dbReference type="Rhea" id="RHEA:21648"/>
        <dbReference type="ChEBI" id="CHEBI:15377"/>
        <dbReference type="ChEBI" id="CHEBI:15378"/>
        <dbReference type="ChEBI" id="CHEBI:16526"/>
        <dbReference type="ChEBI" id="CHEBI:18005"/>
        <dbReference type="ChEBI" id="CHEBI:29934"/>
        <dbReference type="EC" id="4.2.1.51"/>
    </reaction>
</comment>
<feature type="domain" description="ACT" evidence="12">
    <location>
        <begin position="199"/>
        <end position="274"/>
    </location>
</feature>
<dbReference type="CDD" id="cd13632">
    <property type="entry name" value="PBP2_Aa-PDT_like"/>
    <property type="match status" value="1"/>
</dbReference>
<dbReference type="GO" id="GO:0005737">
    <property type="term" value="C:cytoplasm"/>
    <property type="evidence" value="ECO:0007669"/>
    <property type="project" value="TreeGrafter"/>
</dbReference>
<dbReference type="Gene3D" id="3.40.190.10">
    <property type="entry name" value="Periplasmic binding protein-like II"/>
    <property type="match status" value="2"/>
</dbReference>
<comment type="pathway">
    <text evidence="1 10">Amino-acid biosynthesis; L-phenylalanine biosynthesis; phenylpyruvate from prephenate: step 1/1.</text>
</comment>
<evidence type="ECO:0000256" key="5">
    <source>
        <dbReference type="ARBA" id="ARBA00023141"/>
    </source>
</evidence>
<evidence type="ECO:0000313" key="13">
    <source>
        <dbReference type="EMBL" id="GGH64081.1"/>
    </source>
</evidence>
<keyword evidence="4 10" id="KW-0028">Amino-acid biosynthesis</keyword>
<evidence type="ECO:0000256" key="4">
    <source>
        <dbReference type="ARBA" id="ARBA00022605"/>
    </source>
</evidence>
<dbReference type="PANTHER" id="PTHR21022:SF19">
    <property type="entry name" value="PREPHENATE DEHYDRATASE-RELATED"/>
    <property type="match status" value="1"/>
</dbReference>
<evidence type="ECO:0000259" key="12">
    <source>
        <dbReference type="PROSITE" id="PS51671"/>
    </source>
</evidence>
<gene>
    <name evidence="10 13" type="primary">pheA</name>
    <name evidence="13" type="ORF">GCM10007359_16020</name>
</gene>
<keyword evidence="7 10" id="KW-0456">Lyase</keyword>
<evidence type="ECO:0000256" key="7">
    <source>
        <dbReference type="ARBA" id="ARBA00023239"/>
    </source>
</evidence>
<dbReference type="InterPro" id="IPR045865">
    <property type="entry name" value="ACT-like_dom_sf"/>
</dbReference>
<name>A0A917MU72_9MICC</name>
<accession>A0A917MU72</accession>
<evidence type="ECO:0000313" key="14">
    <source>
        <dbReference type="Proteomes" id="UP000600171"/>
    </source>
</evidence>
<dbReference type="Gene3D" id="3.30.70.260">
    <property type="match status" value="1"/>
</dbReference>
<keyword evidence="14" id="KW-1185">Reference proteome</keyword>
<dbReference type="PANTHER" id="PTHR21022">
    <property type="entry name" value="PREPHENATE DEHYDRATASE P PROTEIN"/>
    <property type="match status" value="1"/>
</dbReference>
<dbReference type="InterPro" id="IPR001086">
    <property type="entry name" value="Preph_deHydtase"/>
</dbReference>
<dbReference type="PROSITE" id="PS51171">
    <property type="entry name" value="PREPHENATE_DEHYDR_3"/>
    <property type="match status" value="1"/>
</dbReference>
<dbReference type="SUPFAM" id="SSF55021">
    <property type="entry name" value="ACT-like"/>
    <property type="match status" value="1"/>
</dbReference>
<dbReference type="EC" id="4.2.1.51" evidence="2 10"/>
<dbReference type="SUPFAM" id="SSF53850">
    <property type="entry name" value="Periplasmic binding protein-like II"/>
    <property type="match status" value="1"/>
</dbReference>
<dbReference type="PROSITE" id="PS00858">
    <property type="entry name" value="PREPHENATE_DEHYDR_2"/>
    <property type="match status" value="1"/>
</dbReference>
<evidence type="ECO:0000256" key="1">
    <source>
        <dbReference type="ARBA" id="ARBA00004741"/>
    </source>
</evidence>
<dbReference type="PROSITE" id="PS51671">
    <property type="entry name" value="ACT"/>
    <property type="match status" value="1"/>
</dbReference>
<dbReference type="NCBIfam" id="NF008865">
    <property type="entry name" value="PRK11898.1"/>
    <property type="match status" value="1"/>
</dbReference>
<evidence type="ECO:0000259" key="11">
    <source>
        <dbReference type="PROSITE" id="PS51171"/>
    </source>
</evidence>
<feature type="domain" description="Prephenate dehydratase" evidence="11">
    <location>
        <begin position="2"/>
        <end position="184"/>
    </location>
</feature>
<protein>
    <recommendedName>
        <fullName evidence="3 10">Prephenate dehydratase</fullName>
        <shortName evidence="10">PDT</shortName>
        <ecNumber evidence="2 10">4.2.1.51</ecNumber>
    </recommendedName>
</protein>
<keyword evidence="6 10" id="KW-0584">Phenylalanine biosynthesis</keyword>
<dbReference type="AlphaFoldDB" id="A0A917MU72"/>
<dbReference type="FunFam" id="3.30.70.260:FF:000012">
    <property type="entry name" value="Prephenate dehydratase"/>
    <property type="match status" value="1"/>
</dbReference>
<dbReference type="InterPro" id="IPR018528">
    <property type="entry name" value="Preph_deHydtase_CS"/>
</dbReference>
<dbReference type="Pfam" id="PF00800">
    <property type="entry name" value="PDT"/>
    <property type="match status" value="1"/>
</dbReference>
<evidence type="ECO:0000256" key="8">
    <source>
        <dbReference type="ARBA" id="ARBA00047848"/>
    </source>
</evidence>
<keyword evidence="5 10" id="KW-0057">Aromatic amino acid biosynthesis</keyword>
<dbReference type="Proteomes" id="UP000600171">
    <property type="component" value="Unassembled WGS sequence"/>
</dbReference>
<dbReference type="FunFam" id="3.40.190.10:FF:000064">
    <property type="entry name" value="Prephenate dehydratase"/>
    <property type="match status" value="1"/>
</dbReference>
<dbReference type="InterPro" id="IPR002912">
    <property type="entry name" value="ACT_dom"/>
</dbReference>
<organism evidence="13 14">
    <name type="scientific">Rothia aerolata</name>
    <dbReference type="NCBI Taxonomy" id="1812262"/>
    <lineage>
        <taxon>Bacteria</taxon>
        <taxon>Bacillati</taxon>
        <taxon>Actinomycetota</taxon>
        <taxon>Actinomycetes</taxon>
        <taxon>Micrococcales</taxon>
        <taxon>Micrococcaceae</taxon>
        <taxon>Rothia</taxon>
    </lineage>
</organism>
<feature type="site" description="Essential for prephenate dehydratase activity" evidence="9">
    <location>
        <position position="177"/>
    </location>
</feature>
<evidence type="ECO:0000256" key="2">
    <source>
        <dbReference type="ARBA" id="ARBA00013147"/>
    </source>
</evidence>